<reference evidence="4 5" key="1">
    <citation type="journal article" date="2018" name="Elife">
        <title>Discovery and characterization of a prevalent human gut bacterial enzyme sufficient for the inactivation of a family of plant toxins.</title>
        <authorList>
            <person name="Koppel N."/>
            <person name="Bisanz J.E."/>
            <person name="Pandelia M.E."/>
            <person name="Turnbaugh P.J."/>
            <person name="Balskus E.P."/>
        </authorList>
    </citation>
    <scope>NUCLEOTIDE SEQUENCE [LARGE SCALE GENOMIC DNA]</scope>
    <source>
        <strain evidence="4 5">W1 BHI 6</strain>
    </source>
</reference>
<sequence length="293" mass="33554">MDLIDFSGYERGKVNYGGSERKESILVPNGDGTFSDYMLKFRKKTPFGARCNHVSEYVGSHIFELLGFNVQKTFLGTFEGEEVVACKSFVEAGEQFVPFNDVGESTLDQDKERYQYEYADIMQMLRDNSKLTDVSETIAMFWEMFIVDALIGNFDRHGLNWGFVKRDGAYSLAPVFDNGSCLFPSLVDEDEMLRIIGSEEETRARVYGFPTSQIRLRGRKSSYYEVVSSLEFDECNRALCEIVKRTDMDAIHRLVTSVPGISDRRKAFYDHMLEARYRCIIEAPYQALVGRNA</sequence>
<dbReference type="InterPro" id="IPR012893">
    <property type="entry name" value="HipA-like_C"/>
</dbReference>
<evidence type="ECO:0000256" key="2">
    <source>
        <dbReference type="ARBA" id="ARBA00022777"/>
    </source>
</evidence>
<dbReference type="Pfam" id="PF07804">
    <property type="entry name" value="HipA_C"/>
    <property type="match status" value="1"/>
</dbReference>
<protein>
    <submittedName>
        <fullName evidence="4">HipA domain-containing protein</fullName>
    </submittedName>
</protein>
<keyword evidence="1" id="KW-0808">Transferase</keyword>
<organism evidence="4 5">
    <name type="scientific">Eggerthella lenta</name>
    <name type="common">Eubacterium lentum</name>
    <dbReference type="NCBI Taxonomy" id="84112"/>
    <lineage>
        <taxon>Bacteria</taxon>
        <taxon>Bacillati</taxon>
        <taxon>Actinomycetota</taxon>
        <taxon>Coriobacteriia</taxon>
        <taxon>Eggerthellales</taxon>
        <taxon>Eggerthellaceae</taxon>
        <taxon>Eggerthella</taxon>
    </lineage>
</organism>
<proteinExistence type="predicted"/>
<evidence type="ECO:0000313" key="4">
    <source>
        <dbReference type="EMBL" id="RDB70567.1"/>
    </source>
</evidence>
<dbReference type="Proteomes" id="UP000253970">
    <property type="component" value="Unassembled WGS sequence"/>
</dbReference>
<dbReference type="Gene3D" id="1.10.1070.20">
    <property type="match status" value="1"/>
</dbReference>
<evidence type="ECO:0000313" key="5">
    <source>
        <dbReference type="Proteomes" id="UP000253970"/>
    </source>
</evidence>
<dbReference type="RefSeq" id="WP_114533713.1">
    <property type="nucleotide sequence ID" value="NZ_JADNER010000030.1"/>
</dbReference>
<dbReference type="AlphaFoldDB" id="A0A369MFF7"/>
<evidence type="ECO:0000259" key="3">
    <source>
        <dbReference type="Pfam" id="PF07804"/>
    </source>
</evidence>
<keyword evidence="2" id="KW-0418">Kinase</keyword>
<gene>
    <name evidence="4" type="ORF">C1875_07310</name>
</gene>
<dbReference type="Gene3D" id="3.30.200.120">
    <property type="match status" value="1"/>
</dbReference>
<dbReference type="EMBL" id="PPTU01000009">
    <property type="protein sequence ID" value="RDB70567.1"/>
    <property type="molecule type" value="Genomic_DNA"/>
</dbReference>
<comment type="caution">
    <text evidence="4">The sequence shown here is derived from an EMBL/GenBank/DDBJ whole genome shotgun (WGS) entry which is preliminary data.</text>
</comment>
<dbReference type="GO" id="GO:0016301">
    <property type="term" value="F:kinase activity"/>
    <property type="evidence" value="ECO:0007669"/>
    <property type="project" value="UniProtKB-KW"/>
</dbReference>
<accession>A0A369MFF7</accession>
<name>A0A369MFF7_EGGLN</name>
<dbReference type="CDD" id="cd17792">
    <property type="entry name" value="CtkA"/>
    <property type="match status" value="1"/>
</dbReference>
<evidence type="ECO:0000256" key="1">
    <source>
        <dbReference type="ARBA" id="ARBA00022679"/>
    </source>
</evidence>
<feature type="domain" description="HipA-like C-terminal" evidence="3">
    <location>
        <begin position="17"/>
        <end position="184"/>
    </location>
</feature>